<dbReference type="EMBL" id="BMIS01000006">
    <property type="protein sequence ID" value="GGE69139.1"/>
    <property type="molecule type" value="Genomic_DNA"/>
</dbReference>
<dbReference type="Proteomes" id="UP000633136">
    <property type="component" value="Unassembled WGS sequence"/>
</dbReference>
<keyword evidence="2" id="KW-0812">Transmembrane</keyword>
<feature type="transmembrane region" description="Helical" evidence="2">
    <location>
        <begin position="56"/>
        <end position="74"/>
    </location>
</feature>
<evidence type="ECO:0000256" key="2">
    <source>
        <dbReference type="SAM" id="Phobius"/>
    </source>
</evidence>
<evidence type="ECO:0000256" key="1">
    <source>
        <dbReference type="SAM" id="MobiDB-lite"/>
    </source>
</evidence>
<evidence type="ECO:0000313" key="4">
    <source>
        <dbReference type="Proteomes" id="UP000633136"/>
    </source>
</evidence>
<gene>
    <name evidence="3" type="ORF">GCM10011401_15640</name>
</gene>
<dbReference type="RefSeq" id="WP_188684428.1">
    <property type="nucleotide sequence ID" value="NZ_BMIS01000006.1"/>
</dbReference>
<accession>A0A917EP03</accession>
<reference evidence="3" key="1">
    <citation type="journal article" date="2014" name="Int. J. Syst. Evol. Microbiol.">
        <title>Complete genome sequence of Corynebacterium casei LMG S-19264T (=DSM 44701T), isolated from a smear-ripened cheese.</title>
        <authorList>
            <consortium name="US DOE Joint Genome Institute (JGI-PGF)"/>
            <person name="Walter F."/>
            <person name="Albersmeier A."/>
            <person name="Kalinowski J."/>
            <person name="Ruckert C."/>
        </authorList>
    </citation>
    <scope>NUCLEOTIDE SEQUENCE</scope>
    <source>
        <strain evidence="3">CGMCC 1.15388</strain>
    </source>
</reference>
<organism evidence="3 4">
    <name type="scientific">Nesterenkonia cremea</name>
    <dbReference type="NCBI Taxonomy" id="1882340"/>
    <lineage>
        <taxon>Bacteria</taxon>
        <taxon>Bacillati</taxon>
        <taxon>Actinomycetota</taxon>
        <taxon>Actinomycetes</taxon>
        <taxon>Micrococcales</taxon>
        <taxon>Micrococcaceae</taxon>
        <taxon>Nesterenkonia</taxon>
    </lineage>
</organism>
<keyword evidence="2" id="KW-0472">Membrane</keyword>
<protein>
    <submittedName>
        <fullName evidence="3">Uncharacterized protein</fullName>
    </submittedName>
</protein>
<feature type="region of interest" description="Disordered" evidence="1">
    <location>
        <begin position="85"/>
        <end position="108"/>
    </location>
</feature>
<sequence>MNTAPNQPPRFDPWTNGTPAYRRTLVTGMACTFGGVILLVLAAISGGSAEGTLRTFGILLVGVGIFSHLISILLRRRQAKEIIQAHRERQQAQRAKGTGANKSKKKGS</sequence>
<name>A0A917EP03_9MICC</name>
<feature type="transmembrane region" description="Helical" evidence="2">
    <location>
        <begin position="25"/>
        <end position="44"/>
    </location>
</feature>
<comment type="caution">
    <text evidence="3">The sequence shown here is derived from an EMBL/GenBank/DDBJ whole genome shotgun (WGS) entry which is preliminary data.</text>
</comment>
<reference evidence="3" key="2">
    <citation type="submission" date="2020-09" db="EMBL/GenBank/DDBJ databases">
        <authorList>
            <person name="Sun Q."/>
            <person name="Zhou Y."/>
        </authorList>
    </citation>
    <scope>NUCLEOTIDE SEQUENCE</scope>
    <source>
        <strain evidence="3">CGMCC 1.15388</strain>
    </source>
</reference>
<keyword evidence="2" id="KW-1133">Transmembrane helix</keyword>
<keyword evidence="4" id="KW-1185">Reference proteome</keyword>
<dbReference type="AlphaFoldDB" id="A0A917EP03"/>
<evidence type="ECO:0000313" key="3">
    <source>
        <dbReference type="EMBL" id="GGE69139.1"/>
    </source>
</evidence>
<proteinExistence type="predicted"/>